<proteinExistence type="predicted"/>
<protein>
    <submittedName>
        <fullName evidence="1">Uncharacterized protein</fullName>
    </submittedName>
</protein>
<dbReference type="Proteomes" id="UP000011058">
    <property type="component" value="Chromosome"/>
</dbReference>
<dbReference type="EMBL" id="HE796683">
    <property type="protein sequence ID" value="CCG99834.1"/>
    <property type="molecule type" value="Genomic_DNA"/>
</dbReference>
<dbReference type="OrthoDB" id="952011at2"/>
<evidence type="ECO:0000313" key="1">
    <source>
        <dbReference type="EMBL" id="CCG99834.1"/>
    </source>
</evidence>
<keyword evidence="2" id="KW-1185">Reference proteome</keyword>
<gene>
    <name evidence="1" type="ORF">FAES_1824</name>
</gene>
<sequence length="314" mass="32982">MSKLGEVIADPLSTVQGNRKPQSGVKKPKSNFIAAAFVVAGTLPDLGQSYTPPNGGSAATLTAATLPGVLKKLCYAGLASFFGNGQINGKRGKFSEFKEAFAYGTRTTPRPTGLGEYAYMIDYADQLFNVEFFNALRERQTPYDIYLFSDAHVEIVRWSLQNPVYQNIGTAVDGDIKKDIPGAFEIACTSQGEPLPAFGVVLATLTNDVAFTFGAPTVTNLTPVVGGINRFSMASTAATLTPVLNEATQAAGSGIAYSVFLNTSDAAPAAVTVNTSTGVVSIATTLTTGTYRFTLVVENATGVTGSYSFTIDKA</sequence>
<dbReference type="RefSeq" id="WP_015330933.1">
    <property type="nucleotide sequence ID" value="NC_020054.1"/>
</dbReference>
<dbReference type="STRING" id="1166018.FAES_1824"/>
<dbReference type="eggNOG" id="ENOG502ZRQH">
    <property type="taxonomic scope" value="Bacteria"/>
</dbReference>
<name>I0K6T1_9BACT</name>
<dbReference type="AlphaFoldDB" id="I0K6T1"/>
<dbReference type="HOGENOM" id="CLU_884947_0_0_10"/>
<evidence type="ECO:0000313" key="2">
    <source>
        <dbReference type="Proteomes" id="UP000011058"/>
    </source>
</evidence>
<dbReference type="KEGG" id="fae:FAES_1824"/>
<reference evidence="1 2" key="1">
    <citation type="journal article" date="2012" name="J. Bacteriol.">
        <title>Genome Sequence of Fibrella aestuarina BUZ 2T, a Filamentous Marine Bacterium.</title>
        <authorList>
            <person name="Filippini M."/>
            <person name="Qi W."/>
            <person name="Blom J."/>
            <person name="Goesmann A."/>
            <person name="Smits T.H."/>
            <person name="Bagheri H.C."/>
        </authorList>
    </citation>
    <scope>NUCLEOTIDE SEQUENCE [LARGE SCALE GENOMIC DNA]</scope>
    <source>
        <strain evidence="2">BUZ 2T</strain>
    </source>
</reference>
<accession>I0K6T1</accession>
<organism evidence="1 2">
    <name type="scientific">Fibrella aestuarina BUZ 2</name>
    <dbReference type="NCBI Taxonomy" id="1166018"/>
    <lineage>
        <taxon>Bacteria</taxon>
        <taxon>Pseudomonadati</taxon>
        <taxon>Bacteroidota</taxon>
        <taxon>Cytophagia</taxon>
        <taxon>Cytophagales</taxon>
        <taxon>Spirosomataceae</taxon>
        <taxon>Fibrella</taxon>
    </lineage>
</organism>